<accession>A0A3A3Z4M6</accession>
<reference evidence="1 2" key="1">
    <citation type="submission" date="2018-09" db="EMBL/GenBank/DDBJ databases">
        <title>YIM 75000 draft genome.</title>
        <authorList>
            <person name="Tang S."/>
            <person name="Feng Y."/>
        </authorList>
    </citation>
    <scope>NUCLEOTIDE SEQUENCE [LARGE SCALE GENOMIC DNA]</scope>
    <source>
        <strain evidence="1 2">YIM 75000</strain>
    </source>
</reference>
<dbReference type="AlphaFoldDB" id="A0A3A3Z4M6"/>
<dbReference type="SUPFAM" id="SSF55298">
    <property type="entry name" value="YjgF-like"/>
    <property type="match status" value="1"/>
</dbReference>
<dbReference type="PANTHER" id="PTHR11803:SF59">
    <property type="entry name" value="ENDORIBONUCLEASE"/>
    <property type="match status" value="1"/>
</dbReference>
<sequence length="204" mass="21049">MATLGLVGGVAFQVGAESATEPPRPGEVRPYLTAGATNPLIANGVAIGRDVELYKTSGLGPAALNTAATPGTPKAYVDPAMFPGGKLHGGVTITEAQGLNVLARIGENLAAAGLTYSDVHTMRVFLANPPGKATADFDGWNRAYRQYFANVDLGTGQTVPVVMGTRPAAPPLVANAARPSRFALEIATLPVAGWLVEVEVDAHY</sequence>
<dbReference type="OrthoDB" id="9803101at2"/>
<evidence type="ECO:0008006" key="3">
    <source>
        <dbReference type="Google" id="ProtNLM"/>
    </source>
</evidence>
<dbReference type="GO" id="GO:0005829">
    <property type="term" value="C:cytosol"/>
    <property type="evidence" value="ECO:0007669"/>
    <property type="project" value="TreeGrafter"/>
</dbReference>
<dbReference type="Gene3D" id="3.30.1330.40">
    <property type="entry name" value="RutC-like"/>
    <property type="match status" value="1"/>
</dbReference>
<dbReference type="InterPro" id="IPR006175">
    <property type="entry name" value="YjgF/YER057c/UK114"/>
</dbReference>
<evidence type="ECO:0000313" key="2">
    <source>
        <dbReference type="Proteomes" id="UP000265614"/>
    </source>
</evidence>
<dbReference type="InterPro" id="IPR035959">
    <property type="entry name" value="RutC-like_sf"/>
</dbReference>
<dbReference type="EMBL" id="QZEZ01000005">
    <property type="protein sequence ID" value="RJK95497.1"/>
    <property type="molecule type" value="Genomic_DNA"/>
</dbReference>
<gene>
    <name evidence="1" type="ORF">D5H78_11755</name>
</gene>
<comment type="caution">
    <text evidence="1">The sequence shown here is derived from an EMBL/GenBank/DDBJ whole genome shotgun (WGS) entry which is preliminary data.</text>
</comment>
<dbReference type="GO" id="GO:0019239">
    <property type="term" value="F:deaminase activity"/>
    <property type="evidence" value="ECO:0007669"/>
    <property type="project" value="TreeGrafter"/>
</dbReference>
<name>A0A3A3Z4M6_9ACTN</name>
<proteinExistence type="predicted"/>
<keyword evidence="2" id="KW-1185">Reference proteome</keyword>
<organism evidence="1 2">
    <name type="scientific">Vallicoccus soli</name>
    <dbReference type="NCBI Taxonomy" id="2339232"/>
    <lineage>
        <taxon>Bacteria</taxon>
        <taxon>Bacillati</taxon>
        <taxon>Actinomycetota</taxon>
        <taxon>Actinomycetes</taxon>
        <taxon>Motilibacterales</taxon>
        <taxon>Vallicoccaceae</taxon>
        <taxon>Vallicoccus</taxon>
    </lineage>
</organism>
<dbReference type="Pfam" id="PF01042">
    <property type="entry name" value="Ribonuc_L-PSP"/>
    <property type="match status" value="1"/>
</dbReference>
<protein>
    <recommendedName>
        <fullName evidence="3">RidA family protein</fullName>
    </recommendedName>
</protein>
<dbReference type="PANTHER" id="PTHR11803">
    <property type="entry name" value="2-IMINOBUTANOATE/2-IMINOPROPANOATE DEAMINASE RIDA"/>
    <property type="match status" value="1"/>
</dbReference>
<dbReference type="Proteomes" id="UP000265614">
    <property type="component" value="Unassembled WGS sequence"/>
</dbReference>
<evidence type="ECO:0000313" key="1">
    <source>
        <dbReference type="EMBL" id="RJK95497.1"/>
    </source>
</evidence>